<protein>
    <recommendedName>
        <fullName evidence="6">Phosphatidylglycerol lysyltransferase</fullName>
        <ecNumber evidence="6">2.3.2.3</ecNumber>
    </recommendedName>
    <alternativeName>
        <fullName evidence="6">Lysylphosphatidylglycerol synthase</fullName>
    </alternativeName>
</protein>
<evidence type="ECO:0000313" key="8">
    <source>
        <dbReference type="Proteomes" id="UP000199652"/>
    </source>
</evidence>
<dbReference type="InterPro" id="IPR022791">
    <property type="entry name" value="L-PG_synthase/AglD"/>
</dbReference>
<name>A0A1H3G2D7_EUBBA</name>
<dbReference type="OrthoDB" id="9810654at2"/>
<sequence length="347" mass="38705">MGASIKRFLKEWGNYIILLVVLLITFFVLRQWTTPRELLEILKQSKPLYLVMAILAIAVYVALEAYMLMRLMRHNHPRETVGFSFTLAVVGQFYNNIDPTSSGGQPMQLYEMSQRGYSVGTGTAVLMQKYVLYEVAVTAIAGISAFFASHLISGWGPDGVMVIIGLIINGGMVVVMVFLLVNAVAAEALAQRCIAFFERIGIIKNKERWKGRISGFFQQYQVGIEAMKKNIGEAVVLTLLSMIQMIIYFSVTYWIYRALGMSGLPISFFILRQALLYVSVAFIPTPGSAGGAEAVFLMMFGSVFGAGTPVAMIIWRFITFYLILILGGIYVGVFTLNKERKRKGQKK</sequence>
<dbReference type="GO" id="GO:0050071">
    <property type="term" value="F:phosphatidylglycerol lysyltransferase activity"/>
    <property type="evidence" value="ECO:0007669"/>
    <property type="project" value="UniProtKB-EC"/>
</dbReference>
<dbReference type="EC" id="2.3.2.3" evidence="6"/>
<feature type="transmembrane region" description="Helical" evidence="6">
    <location>
        <begin position="159"/>
        <end position="181"/>
    </location>
</feature>
<dbReference type="EMBL" id="FNOU01000012">
    <property type="protein sequence ID" value="SDX97245.1"/>
    <property type="molecule type" value="Genomic_DNA"/>
</dbReference>
<keyword evidence="6" id="KW-0443">Lipid metabolism</keyword>
<gene>
    <name evidence="6" type="primary">mprF</name>
    <name evidence="7" type="ORF">SAMN04488579_11260</name>
</gene>
<dbReference type="Proteomes" id="UP000199652">
    <property type="component" value="Unassembled WGS sequence"/>
</dbReference>
<comment type="similarity">
    <text evidence="6">Belongs to the LPG synthase family.</text>
</comment>
<comment type="function">
    <text evidence="6">Catalyzes the transfer of a lysyl group from L-lysyl-tRNA(Lys) to membrane-bound phosphatidylglycerol (PG), which produces lysylphosphatidylglycerol (LPG), a major component of the bacterial membrane with a positive net charge. LPG synthesis contributes to bacterial virulence as it is involved in the resistance mechanism against cationic antimicrobial peptides (CAMP) produces by the host's immune system (defensins, cathelicidins) and by the competing microorganisms.</text>
</comment>
<evidence type="ECO:0000256" key="2">
    <source>
        <dbReference type="ARBA" id="ARBA00022475"/>
    </source>
</evidence>
<keyword evidence="6" id="KW-0808">Transferase</keyword>
<feature type="transmembrane region" description="Helical" evidence="6">
    <location>
        <begin position="320"/>
        <end position="337"/>
    </location>
</feature>
<reference evidence="8" key="1">
    <citation type="submission" date="2016-10" db="EMBL/GenBank/DDBJ databases">
        <authorList>
            <person name="Varghese N."/>
            <person name="Submissions S."/>
        </authorList>
    </citation>
    <scope>NUCLEOTIDE SEQUENCE [LARGE SCALE GENOMIC DNA]</scope>
    <source>
        <strain evidence="8">VPI 5359</strain>
    </source>
</reference>
<keyword evidence="2" id="KW-1003">Cell membrane</keyword>
<comment type="catalytic activity">
    <reaction evidence="6">
        <text>L-lysyl-tRNA(Lys) + a 1,2-diacyl-sn-glycero-3-phospho-(1'-sn-glycerol) = a 1,2-diacyl-sn-glycero-3-phospho-1'-(3'-O-L-lysyl)-sn-glycerol + tRNA(Lys)</text>
        <dbReference type="Rhea" id="RHEA:10668"/>
        <dbReference type="Rhea" id="RHEA-COMP:9696"/>
        <dbReference type="Rhea" id="RHEA-COMP:9697"/>
        <dbReference type="ChEBI" id="CHEBI:64716"/>
        <dbReference type="ChEBI" id="CHEBI:75792"/>
        <dbReference type="ChEBI" id="CHEBI:78442"/>
        <dbReference type="ChEBI" id="CHEBI:78529"/>
        <dbReference type="EC" id="2.3.2.3"/>
    </reaction>
</comment>
<dbReference type="RefSeq" id="WP_090245415.1">
    <property type="nucleotide sequence ID" value="NZ_FNOU01000012.1"/>
</dbReference>
<keyword evidence="8" id="KW-1185">Reference proteome</keyword>
<evidence type="ECO:0000256" key="6">
    <source>
        <dbReference type="RuleBase" id="RU363042"/>
    </source>
</evidence>
<feature type="transmembrane region" description="Helical" evidence="6">
    <location>
        <begin position="49"/>
        <end position="69"/>
    </location>
</feature>
<dbReference type="Pfam" id="PF03706">
    <property type="entry name" value="LPG_synthase_TM"/>
    <property type="match status" value="1"/>
</dbReference>
<dbReference type="GO" id="GO:0046677">
    <property type="term" value="P:response to antibiotic"/>
    <property type="evidence" value="ECO:0007669"/>
    <property type="project" value="UniProtKB-KW"/>
</dbReference>
<accession>A0A1H3G2D7</accession>
<dbReference type="PANTHER" id="PTHR37693">
    <property type="entry name" value="PHOSPHATIDYLGLYCEROL LYSYLTRANSFERASE"/>
    <property type="match status" value="1"/>
</dbReference>
<feature type="transmembrane region" description="Helical" evidence="6">
    <location>
        <begin position="131"/>
        <end position="153"/>
    </location>
</feature>
<evidence type="ECO:0000256" key="4">
    <source>
        <dbReference type="ARBA" id="ARBA00022989"/>
    </source>
</evidence>
<organism evidence="7 8">
    <name type="scientific">Eubacterium barkeri</name>
    <name type="common">Clostridium barkeri</name>
    <dbReference type="NCBI Taxonomy" id="1528"/>
    <lineage>
        <taxon>Bacteria</taxon>
        <taxon>Bacillati</taxon>
        <taxon>Bacillota</taxon>
        <taxon>Clostridia</taxon>
        <taxon>Eubacteriales</taxon>
        <taxon>Eubacteriaceae</taxon>
        <taxon>Eubacterium</taxon>
    </lineage>
</organism>
<dbReference type="PANTHER" id="PTHR37693:SF1">
    <property type="entry name" value="INTEGRAL MEMBRANE PROTEIN"/>
    <property type="match status" value="1"/>
</dbReference>
<keyword evidence="3 6" id="KW-0812">Transmembrane</keyword>
<keyword evidence="6" id="KW-0046">Antibiotic resistance</keyword>
<dbReference type="GO" id="GO:0006629">
    <property type="term" value="P:lipid metabolic process"/>
    <property type="evidence" value="ECO:0007669"/>
    <property type="project" value="UniProtKB-KW"/>
</dbReference>
<dbReference type="NCBIfam" id="TIGR00374">
    <property type="entry name" value="flippase-like domain"/>
    <property type="match status" value="1"/>
</dbReference>
<dbReference type="GO" id="GO:0005886">
    <property type="term" value="C:plasma membrane"/>
    <property type="evidence" value="ECO:0007669"/>
    <property type="project" value="UniProtKB-SubCell"/>
</dbReference>
<evidence type="ECO:0000256" key="5">
    <source>
        <dbReference type="ARBA" id="ARBA00023136"/>
    </source>
</evidence>
<evidence type="ECO:0000313" key="7">
    <source>
        <dbReference type="EMBL" id="SDX97245.1"/>
    </source>
</evidence>
<evidence type="ECO:0000256" key="1">
    <source>
        <dbReference type="ARBA" id="ARBA00004651"/>
    </source>
</evidence>
<feature type="transmembrane region" description="Helical" evidence="6">
    <location>
        <begin position="234"/>
        <end position="256"/>
    </location>
</feature>
<dbReference type="STRING" id="1528.SAMN04488579_11260"/>
<keyword evidence="5 6" id="KW-0472">Membrane</keyword>
<proteinExistence type="inferred from homology"/>
<comment type="subcellular location">
    <subcellularLocation>
        <location evidence="1 6">Cell membrane</location>
        <topology evidence="1 6">Multi-pass membrane protein</topology>
    </subcellularLocation>
</comment>
<feature type="transmembrane region" description="Helical" evidence="6">
    <location>
        <begin position="12"/>
        <end position="29"/>
    </location>
</feature>
<evidence type="ECO:0000256" key="3">
    <source>
        <dbReference type="ARBA" id="ARBA00022692"/>
    </source>
</evidence>
<keyword evidence="4 6" id="KW-1133">Transmembrane helix</keyword>
<dbReference type="AlphaFoldDB" id="A0A1H3G2D7"/>